<keyword evidence="7" id="KW-0539">Nucleus</keyword>
<comment type="subcellular location">
    <subcellularLocation>
        <location evidence="1">Nucleus</location>
        <location evidence="1">PML body</location>
    </subcellularLocation>
</comment>
<sequence length="553" mass="61328">MSQQSQPENVNQLPNPPVDLQVEGEGLPVPAPEQTQTISHKRSAEGLSFGVDSIADLIRKAKASRTASGSGLRKVVENTEGGASIAIDPPMDESLESALSCPICSDYLYRPVAAISCLHTYCGSCLVTWLKRSSLCPNCRTRVTAIKDDHRTNNLLEMYLKLHPEKARTEEDKVDMDKIYKPGNVVKIMRAVDDYSDEEGIDVDEDEDEEDFEDRMPPCDYCYPPEPLENGLACEHPIPLPPAPMDGIEYMEGVEHHRSCSACLRTVPRREGMACESCAYSWCGSLFECTRQNVLKRFEDIRPTPMFGGWAAHHNLFDGNRVERNIYNRWVQESQLQDSDIVDRFKEWFLEEAAKVDFIAGVPIMRPTSQTTLCEACFLHWMRVCFMNWWINEKEKSGVVDNRPKCWYGMNCRTQGHNPDHAARLNHACHETPAGERYARRAPPAQQRPPLGGAGPARRPSRPPHPHIVLDALVGVPVIGVAQPVAAINAPEIAAAATVAAVEEEAVDIPRPGLPLDDHQVPEGFSAPTPGRSLDDDPIVVAPNIFDAATPNA</sequence>
<evidence type="ECO:0000256" key="8">
    <source>
        <dbReference type="ARBA" id="ARBA00023306"/>
    </source>
</evidence>
<keyword evidence="8" id="KW-0131">Cell cycle</keyword>
<dbReference type="GO" id="GO:0005634">
    <property type="term" value="C:nucleus"/>
    <property type="evidence" value="ECO:0007669"/>
    <property type="project" value="TreeGrafter"/>
</dbReference>
<organism evidence="12 13">
    <name type="scientific">Terfezia boudieri ATCC MYA-4762</name>
    <dbReference type="NCBI Taxonomy" id="1051890"/>
    <lineage>
        <taxon>Eukaryota</taxon>
        <taxon>Fungi</taxon>
        <taxon>Dikarya</taxon>
        <taxon>Ascomycota</taxon>
        <taxon>Pezizomycotina</taxon>
        <taxon>Pezizomycetes</taxon>
        <taxon>Pezizales</taxon>
        <taxon>Pezizaceae</taxon>
        <taxon>Terfezia</taxon>
    </lineage>
</organism>
<dbReference type="Proteomes" id="UP000267821">
    <property type="component" value="Unassembled WGS sequence"/>
</dbReference>
<dbReference type="PANTHER" id="PTHR16079:SF4">
    <property type="entry name" value="E3 UBIQUITIN-PROTEIN LIGASE CHFR"/>
    <property type="match status" value="1"/>
</dbReference>
<dbReference type="GO" id="GO:0008270">
    <property type="term" value="F:zinc ion binding"/>
    <property type="evidence" value="ECO:0007669"/>
    <property type="project" value="UniProtKB-KW"/>
</dbReference>
<dbReference type="InterPro" id="IPR017907">
    <property type="entry name" value="Znf_RING_CS"/>
</dbReference>
<evidence type="ECO:0000256" key="1">
    <source>
        <dbReference type="ARBA" id="ARBA00004322"/>
    </source>
</evidence>
<dbReference type="InterPro" id="IPR001841">
    <property type="entry name" value="Znf_RING"/>
</dbReference>
<dbReference type="PROSITE" id="PS00518">
    <property type="entry name" value="ZF_RING_1"/>
    <property type="match status" value="1"/>
</dbReference>
<dbReference type="PANTHER" id="PTHR16079">
    <property type="entry name" value="UBIQUITIN LIGASE PROTEIN CHFR"/>
    <property type="match status" value="1"/>
</dbReference>
<dbReference type="Pfam" id="PF17979">
    <property type="entry name" value="zf-CRD"/>
    <property type="match status" value="1"/>
</dbReference>
<proteinExistence type="predicted"/>
<dbReference type="Pfam" id="PF13923">
    <property type="entry name" value="zf-C3HC4_2"/>
    <property type="match status" value="1"/>
</dbReference>
<feature type="compositionally biased region" description="Polar residues" evidence="10">
    <location>
        <begin position="1"/>
        <end position="13"/>
    </location>
</feature>
<dbReference type="InterPro" id="IPR052256">
    <property type="entry name" value="E3_ubiquitin-ligase_CHFR"/>
</dbReference>
<evidence type="ECO:0000259" key="11">
    <source>
        <dbReference type="PROSITE" id="PS50089"/>
    </source>
</evidence>
<keyword evidence="13" id="KW-1185">Reference proteome</keyword>
<evidence type="ECO:0000256" key="6">
    <source>
        <dbReference type="ARBA" id="ARBA00022833"/>
    </source>
</evidence>
<feature type="region of interest" description="Disordered" evidence="10">
    <location>
        <begin position="437"/>
        <end position="466"/>
    </location>
</feature>
<dbReference type="InParanoid" id="A0A3N4M0W5"/>
<dbReference type="OrthoDB" id="1305878at2759"/>
<gene>
    <name evidence="12" type="ORF">L211DRAFT_844884</name>
</gene>
<dbReference type="EMBL" id="ML121528">
    <property type="protein sequence ID" value="RPB28813.1"/>
    <property type="molecule type" value="Genomic_DNA"/>
</dbReference>
<evidence type="ECO:0000256" key="5">
    <source>
        <dbReference type="ARBA" id="ARBA00022786"/>
    </source>
</evidence>
<evidence type="ECO:0000313" key="12">
    <source>
        <dbReference type="EMBL" id="RPB28813.1"/>
    </source>
</evidence>
<feature type="compositionally biased region" description="Low complexity" evidence="10">
    <location>
        <begin position="441"/>
        <end position="451"/>
    </location>
</feature>
<keyword evidence="6" id="KW-0862">Zinc</keyword>
<keyword evidence="4 9" id="KW-0863">Zinc-finger</keyword>
<evidence type="ECO:0000256" key="7">
    <source>
        <dbReference type="ARBA" id="ARBA00023242"/>
    </source>
</evidence>
<protein>
    <recommendedName>
        <fullName evidence="11">RING-type domain-containing protein</fullName>
    </recommendedName>
</protein>
<evidence type="ECO:0000256" key="10">
    <source>
        <dbReference type="SAM" id="MobiDB-lite"/>
    </source>
</evidence>
<reference evidence="12 13" key="1">
    <citation type="journal article" date="2018" name="Nat. Ecol. Evol.">
        <title>Pezizomycetes genomes reveal the molecular basis of ectomycorrhizal truffle lifestyle.</title>
        <authorList>
            <person name="Murat C."/>
            <person name="Payen T."/>
            <person name="Noel B."/>
            <person name="Kuo A."/>
            <person name="Morin E."/>
            <person name="Chen J."/>
            <person name="Kohler A."/>
            <person name="Krizsan K."/>
            <person name="Balestrini R."/>
            <person name="Da Silva C."/>
            <person name="Montanini B."/>
            <person name="Hainaut M."/>
            <person name="Levati E."/>
            <person name="Barry K.W."/>
            <person name="Belfiori B."/>
            <person name="Cichocki N."/>
            <person name="Clum A."/>
            <person name="Dockter R.B."/>
            <person name="Fauchery L."/>
            <person name="Guy J."/>
            <person name="Iotti M."/>
            <person name="Le Tacon F."/>
            <person name="Lindquist E.A."/>
            <person name="Lipzen A."/>
            <person name="Malagnac F."/>
            <person name="Mello A."/>
            <person name="Molinier V."/>
            <person name="Miyauchi S."/>
            <person name="Poulain J."/>
            <person name="Riccioni C."/>
            <person name="Rubini A."/>
            <person name="Sitrit Y."/>
            <person name="Splivallo R."/>
            <person name="Traeger S."/>
            <person name="Wang M."/>
            <person name="Zifcakova L."/>
            <person name="Wipf D."/>
            <person name="Zambonelli A."/>
            <person name="Paolocci F."/>
            <person name="Nowrousian M."/>
            <person name="Ottonello S."/>
            <person name="Baldrian P."/>
            <person name="Spatafora J.W."/>
            <person name="Henrissat B."/>
            <person name="Nagy L.G."/>
            <person name="Aury J.M."/>
            <person name="Wincker P."/>
            <person name="Grigoriev I.V."/>
            <person name="Bonfante P."/>
            <person name="Martin F.M."/>
        </authorList>
    </citation>
    <scope>NUCLEOTIDE SEQUENCE [LARGE SCALE GENOMIC DNA]</scope>
    <source>
        <strain evidence="12 13">ATCC MYA-4762</strain>
    </source>
</reference>
<name>A0A3N4M0W5_9PEZI</name>
<evidence type="ECO:0000313" key="13">
    <source>
        <dbReference type="Proteomes" id="UP000267821"/>
    </source>
</evidence>
<dbReference type="InterPro" id="IPR040909">
    <property type="entry name" value="CHFR_Znf-CRD"/>
</dbReference>
<dbReference type="GO" id="GO:0006511">
    <property type="term" value="P:ubiquitin-dependent protein catabolic process"/>
    <property type="evidence" value="ECO:0007669"/>
    <property type="project" value="TreeGrafter"/>
</dbReference>
<feature type="region of interest" description="Disordered" evidence="10">
    <location>
        <begin position="1"/>
        <end position="29"/>
    </location>
</feature>
<dbReference type="InterPro" id="IPR013083">
    <property type="entry name" value="Znf_RING/FYVE/PHD"/>
</dbReference>
<dbReference type="GO" id="GO:0016567">
    <property type="term" value="P:protein ubiquitination"/>
    <property type="evidence" value="ECO:0007669"/>
    <property type="project" value="TreeGrafter"/>
</dbReference>
<keyword evidence="5" id="KW-0833">Ubl conjugation pathway</keyword>
<dbReference type="AlphaFoldDB" id="A0A3N4M0W5"/>
<dbReference type="Pfam" id="PF10283">
    <property type="entry name" value="zf-CCHH"/>
    <property type="match status" value="1"/>
</dbReference>
<accession>A0A3N4M0W5</accession>
<dbReference type="STRING" id="1051890.A0A3N4M0W5"/>
<evidence type="ECO:0000256" key="4">
    <source>
        <dbReference type="ARBA" id="ARBA00022771"/>
    </source>
</evidence>
<dbReference type="Gene3D" id="3.30.40.10">
    <property type="entry name" value="Zinc/RING finger domain, C3HC4 (zinc finger)"/>
    <property type="match status" value="1"/>
</dbReference>
<keyword evidence="3" id="KW-0479">Metal-binding</keyword>
<evidence type="ECO:0000256" key="9">
    <source>
        <dbReference type="PROSITE-ProRule" id="PRU00175"/>
    </source>
</evidence>
<dbReference type="PROSITE" id="PS50089">
    <property type="entry name" value="ZF_RING_2"/>
    <property type="match status" value="1"/>
</dbReference>
<evidence type="ECO:0000256" key="3">
    <source>
        <dbReference type="ARBA" id="ARBA00022723"/>
    </source>
</evidence>
<evidence type="ECO:0000256" key="2">
    <source>
        <dbReference type="ARBA" id="ARBA00022679"/>
    </source>
</evidence>
<keyword evidence="2" id="KW-0808">Transferase</keyword>
<feature type="domain" description="RING-type" evidence="11">
    <location>
        <begin position="101"/>
        <end position="140"/>
    </location>
</feature>
<dbReference type="GO" id="GO:0004842">
    <property type="term" value="F:ubiquitin-protein transferase activity"/>
    <property type="evidence" value="ECO:0007669"/>
    <property type="project" value="TreeGrafter"/>
</dbReference>
<dbReference type="InterPro" id="IPR019406">
    <property type="entry name" value="APLF_PBZ"/>
</dbReference>
<dbReference type="SMART" id="SM00184">
    <property type="entry name" value="RING"/>
    <property type="match status" value="1"/>
</dbReference>
<dbReference type="SUPFAM" id="SSF57850">
    <property type="entry name" value="RING/U-box"/>
    <property type="match status" value="1"/>
</dbReference>